<evidence type="ECO:0000256" key="6">
    <source>
        <dbReference type="ARBA" id="ARBA00012487"/>
    </source>
</evidence>
<keyword evidence="9" id="KW-0444">Lipid biosynthesis</keyword>
<feature type="transmembrane region" description="Helical" evidence="20">
    <location>
        <begin position="335"/>
        <end position="353"/>
    </location>
</feature>
<keyword evidence="13 20" id="KW-1133">Transmembrane helix</keyword>
<dbReference type="EMBL" id="QQXL01000003">
    <property type="protein sequence ID" value="RKW70743.1"/>
    <property type="molecule type" value="Genomic_DNA"/>
</dbReference>
<name>A0A496PJR6_9MICC</name>
<dbReference type="GO" id="GO:0004605">
    <property type="term" value="F:phosphatidate cytidylyltransferase activity"/>
    <property type="evidence" value="ECO:0007669"/>
    <property type="project" value="UniProtKB-EC"/>
</dbReference>
<dbReference type="PANTHER" id="PTHR46382:SF1">
    <property type="entry name" value="PHOSPHATIDATE CYTIDYLYLTRANSFERASE"/>
    <property type="match status" value="1"/>
</dbReference>
<dbReference type="InterPro" id="IPR000374">
    <property type="entry name" value="PC_trans"/>
</dbReference>
<evidence type="ECO:0000256" key="17">
    <source>
        <dbReference type="ARBA" id="ARBA00023264"/>
    </source>
</evidence>
<comment type="similarity">
    <text evidence="5 18">Belongs to the CDS family.</text>
</comment>
<evidence type="ECO:0000256" key="8">
    <source>
        <dbReference type="ARBA" id="ARBA00022475"/>
    </source>
</evidence>
<keyword evidence="11 18" id="KW-0812">Transmembrane</keyword>
<evidence type="ECO:0000256" key="4">
    <source>
        <dbReference type="ARBA" id="ARBA00005189"/>
    </source>
</evidence>
<keyword evidence="16" id="KW-0594">Phospholipid biosynthesis</keyword>
<evidence type="ECO:0000256" key="2">
    <source>
        <dbReference type="ARBA" id="ARBA00004651"/>
    </source>
</evidence>
<dbReference type="RefSeq" id="WP_121484768.1">
    <property type="nucleotide sequence ID" value="NZ_QQXL01000003.1"/>
</dbReference>
<keyword evidence="15 20" id="KW-0472">Membrane</keyword>
<evidence type="ECO:0000256" key="9">
    <source>
        <dbReference type="ARBA" id="ARBA00022516"/>
    </source>
</evidence>
<keyword evidence="12 18" id="KW-0548">Nucleotidyltransferase</keyword>
<evidence type="ECO:0000256" key="19">
    <source>
        <dbReference type="SAM" id="MobiDB-lite"/>
    </source>
</evidence>
<sequence length="354" mass="36548">MTHGSSFPPPVPDPSEGEPGAGVVPPGTIPAPLIAVEAGAAPLLPGEVLDGADEPLHVASPAEVPAEARPATRRAQRQERAKTSRAGRDLPVAIGVGLLLLALLLGSMFVVPQLFVVIGAAACAVGCWEVSRALQWHSGVPVPLIPLIFGCLALPFGATYGGPEGLAVAIAASAVLVTLWSVFEGRATAAKSVTLSLLTLAWVPVLASFAFLLFREPNGPMLLLATLLLVVSNDTFGYLFGAWLGKHPMAPKISPKKSWEGFAGSVGGAVVVGVLVCIFMLDVSWWIGVVLAVATVMASTAGDLSESMVKRELGIKDMSNILPGHGGIMDRLDSILFAVPMGYLVSVLAFGTVA</sequence>
<organism evidence="21 22">
    <name type="scientific">Galactobacter caseinivorans</name>
    <dbReference type="NCBI Taxonomy" id="2676123"/>
    <lineage>
        <taxon>Bacteria</taxon>
        <taxon>Bacillati</taxon>
        <taxon>Actinomycetota</taxon>
        <taxon>Actinomycetes</taxon>
        <taxon>Micrococcales</taxon>
        <taxon>Micrococcaceae</taxon>
        <taxon>Galactobacter</taxon>
    </lineage>
</organism>
<dbReference type="AlphaFoldDB" id="A0A496PJR6"/>
<evidence type="ECO:0000256" key="18">
    <source>
        <dbReference type="RuleBase" id="RU003938"/>
    </source>
</evidence>
<evidence type="ECO:0000256" key="3">
    <source>
        <dbReference type="ARBA" id="ARBA00005119"/>
    </source>
</evidence>
<dbReference type="Pfam" id="PF01148">
    <property type="entry name" value="CTP_transf_1"/>
    <property type="match status" value="1"/>
</dbReference>
<dbReference type="GO" id="GO:0016024">
    <property type="term" value="P:CDP-diacylglycerol biosynthetic process"/>
    <property type="evidence" value="ECO:0007669"/>
    <property type="project" value="UniProtKB-UniPathway"/>
</dbReference>
<comment type="catalytic activity">
    <reaction evidence="1 18">
        <text>a 1,2-diacyl-sn-glycero-3-phosphate + CTP + H(+) = a CDP-1,2-diacyl-sn-glycerol + diphosphate</text>
        <dbReference type="Rhea" id="RHEA:16229"/>
        <dbReference type="ChEBI" id="CHEBI:15378"/>
        <dbReference type="ChEBI" id="CHEBI:33019"/>
        <dbReference type="ChEBI" id="CHEBI:37563"/>
        <dbReference type="ChEBI" id="CHEBI:58332"/>
        <dbReference type="ChEBI" id="CHEBI:58608"/>
        <dbReference type="EC" id="2.7.7.41"/>
    </reaction>
</comment>
<feature type="transmembrane region" description="Helical" evidence="20">
    <location>
        <begin position="142"/>
        <end position="160"/>
    </location>
</feature>
<evidence type="ECO:0000256" key="15">
    <source>
        <dbReference type="ARBA" id="ARBA00023136"/>
    </source>
</evidence>
<dbReference type="UniPathway" id="UPA00557">
    <property type="reaction ID" value="UER00614"/>
</dbReference>
<dbReference type="Proteomes" id="UP000273119">
    <property type="component" value="Unassembled WGS sequence"/>
</dbReference>
<keyword evidence="14" id="KW-0443">Lipid metabolism</keyword>
<feature type="region of interest" description="Disordered" evidence="19">
    <location>
        <begin position="60"/>
        <end position="84"/>
    </location>
</feature>
<feature type="transmembrane region" description="Helical" evidence="20">
    <location>
        <begin position="166"/>
        <end position="183"/>
    </location>
</feature>
<feature type="transmembrane region" description="Helical" evidence="20">
    <location>
        <begin position="220"/>
        <end position="240"/>
    </location>
</feature>
<evidence type="ECO:0000256" key="13">
    <source>
        <dbReference type="ARBA" id="ARBA00022989"/>
    </source>
</evidence>
<keyword evidence="17" id="KW-1208">Phospholipid metabolism</keyword>
<evidence type="ECO:0000256" key="12">
    <source>
        <dbReference type="ARBA" id="ARBA00022695"/>
    </source>
</evidence>
<keyword evidence="10 18" id="KW-0808">Transferase</keyword>
<keyword evidence="8" id="KW-1003">Cell membrane</keyword>
<accession>A0A496PJR6</accession>
<reference evidence="21 22" key="1">
    <citation type="submission" date="2018-07" db="EMBL/GenBank/DDBJ databases">
        <title>Arthrobacter sp. nov., isolated from raw cow's milk with high bacterial count.</title>
        <authorList>
            <person name="Hahne J."/>
            <person name="Isele D."/>
            <person name="Lipski A."/>
        </authorList>
    </citation>
    <scope>NUCLEOTIDE SEQUENCE [LARGE SCALE GENOMIC DNA]</scope>
    <source>
        <strain evidence="21 22">JZ R-183</strain>
    </source>
</reference>
<evidence type="ECO:0000256" key="16">
    <source>
        <dbReference type="ARBA" id="ARBA00023209"/>
    </source>
</evidence>
<comment type="caution">
    <text evidence="21">The sequence shown here is derived from an EMBL/GenBank/DDBJ whole genome shotgun (WGS) entry which is preliminary data.</text>
</comment>
<feature type="transmembrane region" description="Helical" evidence="20">
    <location>
        <begin position="90"/>
        <end position="108"/>
    </location>
</feature>
<evidence type="ECO:0000256" key="7">
    <source>
        <dbReference type="ARBA" id="ARBA00019373"/>
    </source>
</evidence>
<feature type="region of interest" description="Disordered" evidence="19">
    <location>
        <begin position="1"/>
        <end position="26"/>
    </location>
</feature>
<feature type="compositionally biased region" description="Low complexity" evidence="19">
    <location>
        <begin position="17"/>
        <end position="26"/>
    </location>
</feature>
<feature type="transmembrane region" description="Helical" evidence="20">
    <location>
        <begin position="261"/>
        <end position="281"/>
    </location>
</feature>
<evidence type="ECO:0000256" key="11">
    <source>
        <dbReference type="ARBA" id="ARBA00022692"/>
    </source>
</evidence>
<comment type="subcellular location">
    <subcellularLocation>
        <location evidence="2">Cell membrane</location>
        <topology evidence="2">Multi-pass membrane protein</topology>
    </subcellularLocation>
</comment>
<evidence type="ECO:0000256" key="5">
    <source>
        <dbReference type="ARBA" id="ARBA00010185"/>
    </source>
</evidence>
<evidence type="ECO:0000256" key="1">
    <source>
        <dbReference type="ARBA" id="ARBA00001698"/>
    </source>
</evidence>
<evidence type="ECO:0000313" key="22">
    <source>
        <dbReference type="Proteomes" id="UP000273119"/>
    </source>
</evidence>
<keyword evidence="22" id="KW-1185">Reference proteome</keyword>
<gene>
    <name evidence="21" type="ORF">DWQ67_06470</name>
</gene>
<dbReference type="PANTHER" id="PTHR46382">
    <property type="entry name" value="PHOSPHATIDATE CYTIDYLYLTRANSFERASE"/>
    <property type="match status" value="1"/>
</dbReference>
<evidence type="ECO:0000313" key="21">
    <source>
        <dbReference type="EMBL" id="RKW70743.1"/>
    </source>
</evidence>
<protein>
    <recommendedName>
        <fullName evidence="7 18">Phosphatidate cytidylyltransferase</fullName>
        <ecNumber evidence="6 18">2.7.7.41</ecNumber>
    </recommendedName>
</protein>
<comment type="pathway">
    <text evidence="4">Lipid metabolism.</text>
</comment>
<evidence type="ECO:0000256" key="14">
    <source>
        <dbReference type="ARBA" id="ARBA00023098"/>
    </source>
</evidence>
<dbReference type="EC" id="2.7.7.41" evidence="6 18"/>
<feature type="transmembrane region" description="Helical" evidence="20">
    <location>
        <begin position="195"/>
        <end position="214"/>
    </location>
</feature>
<comment type="pathway">
    <text evidence="3 18">Phospholipid metabolism; CDP-diacylglycerol biosynthesis; CDP-diacylglycerol from sn-glycerol 3-phosphate: step 3/3.</text>
</comment>
<proteinExistence type="inferred from homology"/>
<feature type="transmembrane region" description="Helical" evidence="20">
    <location>
        <begin position="287"/>
        <end position="304"/>
    </location>
</feature>
<evidence type="ECO:0000256" key="10">
    <source>
        <dbReference type="ARBA" id="ARBA00022679"/>
    </source>
</evidence>
<dbReference type="PROSITE" id="PS01315">
    <property type="entry name" value="CDS"/>
    <property type="match status" value="1"/>
</dbReference>
<dbReference type="GO" id="GO:0005886">
    <property type="term" value="C:plasma membrane"/>
    <property type="evidence" value="ECO:0007669"/>
    <property type="project" value="UniProtKB-SubCell"/>
</dbReference>
<evidence type="ECO:0000256" key="20">
    <source>
        <dbReference type="SAM" id="Phobius"/>
    </source>
</evidence>